<organism evidence="1 2">
    <name type="scientific">Vibrio ordalii FS-238</name>
    <dbReference type="NCBI Taxonomy" id="617133"/>
    <lineage>
        <taxon>Bacteria</taxon>
        <taxon>Pseudomonadati</taxon>
        <taxon>Pseudomonadota</taxon>
        <taxon>Gammaproteobacteria</taxon>
        <taxon>Vibrionales</taxon>
        <taxon>Vibrionaceae</taxon>
        <taxon>Vibrio</taxon>
    </lineage>
</organism>
<protein>
    <submittedName>
        <fullName evidence="1">DNAase</fullName>
    </submittedName>
</protein>
<dbReference type="Proteomes" id="UP000094808">
    <property type="component" value="Unassembled WGS sequence"/>
</dbReference>
<evidence type="ECO:0000313" key="2">
    <source>
        <dbReference type="Proteomes" id="UP000094808"/>
    </source>
</evidence>
<dbReference type="AlphaFoldDB" id="A0A853R877"/>
<gene>
    <name evidence="1" type="ORF">A1QS_13910</name>
</gene>
<name>A0A853R877_9VIBR</name>
<evidence type="ECO:0000313" key="1">
    <source>
        <dbReference type="EMBL" id="OEE40756.1"/>
    </source>
</evidence>
<dbReference type="EMBL" id="AJYS02000054">
    <property type="protein sequence ID" value="OEE40756.1"/>
    <property type="molecule type" value="Genomic_DNA"/>
</dbReference>
<comment type="caution">
    <text evidence="1">The sequence shown here is derived from an EMBL/GenBank/DDBJ whole genome shotgun (WGS) entry which is preliminary data.</text>
</comment>
<sequence>MIRCVTNTPEALEQLKVAFRACPQDFEELKAEVKTGRVSLYELSAENYQIVVAGEVIGETYFLWGVAGHGVVPAIHELSQYVKNAGLKTISAQTYFAGLARLVRKLNTTEQVATNITELTMRV</sequence>
<keyword evidence="2" id="KW-1185">Reference proteome</keyword>
<accession>A0A853R877</accession>
<proteinExistence type="predicted"/>
<reference evidence="1 2" key="1">
    <citation type="journal article" date="2012" name="Science">
        <title>Ecological populations of bacteria act as socially cohesive units of antibiotic production and resistance.</title>
        <authorList>
            <person name="Cordero O.X."/>
            <person name="Wildschutte H."/>
            <person name="Kirkup B."/>
            <person name="Proehl S."/>
            <person name="Ngo L."/>
            <person name="Hussain F."/>
            <person name="Le Roux F."/>
            <person name="Mincer T."/>
            <person name="Polz M.F."/>
        </authorList>
    </citation>
    <scope>NUCLEOTIDE SEQUENCE [LARGE SCALE GENOMIC DNA]</scope>
    <source>
        <strain evidence="1 2">FS-238</strain>
    </source>
</reference>